<dbReference type="eggNOG" id="KOG0406">
    <property type="taxonomic scope" value="Eukaryota"/>
</dbReference>
<dbReference type="Proteomes" id="UP000017836">
    <property type="component" value="Unassembled WGS sequence"/>
</dbReference>
<dbReference type="InterPro" id="IPR040079">
    <property type="entry name" value="Glutathione_S-Trfase"/>
</dbReference>
<dbReference type="OMA" id="IEYEYME"/>
<dbReference type="GO" id="GO:0005737">
    <property type="term" value="C:cytoplasm"/>
    <property type="evidence" value="ECO:0000318"/>
    <property type="project" value="GO_Central"/>
</dbReference>
<sequence>MGAKNGEYEHDYSTMAKNEHKVRLLGAWASPFVYRVGLALKLKGIEYEYMEEDLKNKSPLLLESNPIHKKVPVLIHGNNPVSEWVVILEYIEETWPENHLMPQDPYDRATTRFWSKFIDDKFIPTLGMVLKTQGEEQEKAMKEAEEALKTLKRGGLKGKFFGGEAISIVDISASCLSIWFEVLGEAIGTKFIDSEKFPLISSWIEEFTSIDLVKESFPPRDKLRAYHKSLL</sequence>
<dbReference type="PROSITE" id="PS50404">
    <property type="entry name" value="GST_NTER"/>
    <property type="match status" value="1"/>
</dbReference>
<dbReference type="AlphaFoldDB" id="W1NLZ6"/>
<dbReference type="InterPro" id="IPR036249">
    <property type="entry name" value="Thioredoxin-like_sf"/>
</dbReference>
<dbReference type="PANTHER" id="PTHR11260:SF676">
    <property type="entry name" value="GLUTATHIONE S-TRANSFERASE U8"/>
    <property type="match status" value="1"/>
</dbReference>
<dbReference type="InterPro" id="IPR045073">
    <property type="entry name" value="Omega/Tau-like"/>
</dbReference>
<comment type="similarity">
    <text evidence="4">Belongs to the GST superfamily.</text>
</comment>
<keyword evidence="2" id="KW-0808">Transferase</keyword>
<dbReference type="EMBL" id="KI397142">
    <property type="protein sequence ID" value="ERM96563.1"/>
    <property type="molecule type" value="Genomic_DNA"/>
</dbReference>
<dbReference type="PROSITE" id="PS50405">
    <property type="entry name" value="GST_CTER"/>
    <property type="match status" value="1"/>
</dbReference>
<evidence type="ECO:0000259" key="5">
    <source>
        <dbReference type="PROSITE" id="PS50404"/>
    </source>
</evidence>
<dbReference type="InterPro" id="IPR010987">
    <property type="entry name" value="Glutathione-S-Trfase_C-like"/>
</dbReference>
<evidence type="ECO:0000256" key="1">
    <source>
        <dbReference type="ARBA" id="ARBA00012452"/>
    </source>
</evidence>
<evidence type="ECO:0000256" key="2">
    <source>
        <dbReference type="ARBA" id="ARBA00022679"/>
    </source>
</evidence>
<evidence type="ECO:0000259" key="6">
    <source>
        <dbReference type="PROSITE" id="PS50405"/>
    </source>
</evidence>
<evidence type="ECO:0000313" key="8">
    <source>
        <dbReference type="Proteomes" id="UP000017836"/>
    </source>
</evidence>
<dbReference type="SFLD" id="SFLDS00019">
    <property type="entry name" value="Glutathione_Transferase_(cytos"/>
    <property type="match status" value="1"/>
</dbReference>
<evidence type="ECO:0000256" key="4">
    <source>
        <dbReference type="RuleBase" id="RU003494"/>
    </source>
</evidence>
<dbReference type="InterPro" id="IPR036282">
    <property type="entry name" value="Glutathione-S-Trfase_C_sf"/>
</dbReference>
<dbReference type="Pfam" id="PF02798">
    <property type="entry name" value="GST_N"/>
    <property type="match status" value="1"/>
</dbReference>
<dbReference type="CDD" id="cd03185">
    <property type="entry name" value="GST_C_Tau"/>
    <property type="match status" value="1"/>
</dbReference>
<reference evidence="8" key="1">
    <citation type="journal article" date="2013" name="Science">
        <title>The Amborella genome and the evolution of flowering plants.</title>
        <authorList>
            <consortium name="Amborella Genome Project"/>
        </authorList>
    </citation>
    <scope>NUCLEOTIDE SEQUENCE [LARGE SCALE GENOMIC DNA]</scope>
</reference>
<evidence type="ECO:0000313" key="7">
    <source>
        <dbReference type="EMBL" id="ERM96563.1"/>
    </source>
</evidence>
<dbReference type="SFLD" id="SFLDG01152">
    <property type="entry name" value="Main.3:_Omega-_and_Tau-like"/>
    <property type="match status" value="1"/>
</dbReference>
<dbReference type="SUPFAM" id="SSF47616">
    <property type="entry name" value="GST C-terminal domain-like"/>
    <property type="match status" value="1"/>
</dbReference>
<dbReference type="Gramene" id="ERM96563">
    <property type="protein sequence ID" value="ERM96563"/>
    <property type="gene ID" value="AMTR_s00001p00269450"/>
</dbReference>
<proteinExistence type="inferred from homology"/>
<dbReference type="InterPro" id="IPR004045">
    <property type="entry name" value="Glutathione_S-Trfase_N"/>
</dbReference>
<dbReference type="GO" id="GO:0006749">
    <property type="term" value="P:glutathione metabolic process"/>
    <property type="evidence" value="ECO:0000318"/>
    <property type="project" value="GO_Central"/>
</dbReference>
<accession>W1NLZ6</accession>
<name>W1NLZ6_AMBTC</name>
<dbReference type="PANTHER" id="PTHR11260">
    <property type="entry name" value="GLUTATHIONE S-TRANSFERASE, GST, SUPERFAMILY, GST DOMAIN CONTAINING"/>
    <property type="match status" value="1"/>
</dbReference>
<dbReference type="InterPro" id="IPR004046">
    <property type="entry name" value="GST_C"/>
</dbReference>
<evidence type="ECO:0000256" key="3">
    <source>
        <dbReference type="ARBA" id="ARBA00047960"/>
    </source>
</evidence>
<dbReference type="CDD" id="cd03058">
    <property type="entry name" value="GST_N_Tau"/>
    <property type="match status" value="1"/>
</dbReference>
<comment type="catalytic activity">
    <reaction evidence="3">
        <text>RX + glutathione = an S-substituted glutathione + a halide anion + H(+)</text>
        <dbReference type="Rhea" id="RHEA:16437"/>
        <dbReference type="ChEBI" id="CHEBI:15378"/>
        <dbReference type="ChEBI" id="CHEBI:16042"/>
        <dbReference type="ChEBI" id="CHEBI:17792"/>
        <dbReference type="ChEBI" id="CHEBI:57925"/>
        <dbReference type="ChEBI" id="CHEBI:90779"/>
        <dbReference type="EC" id="2.5.1.18"/>
    </reaction>
</comment>
<dbReference type="FunFam" id="3.40.30.10:FF:000014">
    <property type="entry name" value="Tau class glutathione S-transferase"/>
    <property type="match status" value="1"/>
</dbReference>
<protein>
    <recommendedName>
        <fullName evidence="1">glutathione transferase</fullName>
        <ecNumber evidence="1">2.5.1.18</ecNumber>
    </recommendedName>
</protein>
<feature type="domain" description="GST N-terminal" evidence="5">
    <location>
        <begin position="20"/>
        <end position="99"/>
    </location>
</feature>
<dbReference type="Pfam" id="PF00043">
    <property type="entry name" value="GST_C"/>
    <property type="match status" value="1"/>
</dbReference>
<dbReference type="STRING" id="13333.W1NLZ6"/>
<keyword evidence="8" id="KW-1185">Reference proteome</keyword>
<organism evidence="7 8">
    <name type="scientific">Amborella trichopoda</name>
    <dbReference type="NCBI Taxonomy" id="13333"/>
    <lineage>
        <taxon>Eukaryota</taxon>
        <taxon>Viridiplantae</taxon>
        <taxon>Streptophyta</taxon>
        <taxon>Embryophyta</taxon>
        <taxon>Tracheophyta</taxon>
        <taxon>Spermatophyta</taxon>
        <taxon>Magnoliopsida</taxon>
        <taxon>Amborellales</taxon>
        <taxon>Amborellaceae</taxon>
        <taxon>Amborella</taxon>
    </lineage>
</organism>
<dbReference type="Gene3D" id="1.20.1050.10">
    <property type="match status" value="1"/>
</dbReference>
<gene>
    <name evidence="7" type="ORF">AMTR_s00001p00269450</name>
</gene>
<feature type="domain" description="GST C-terminal" evidence="6">
    <location>
        <begin position="104"/>
        <end position="229"/>
    </location>
</feature>
<dbReference type="EC" id="2.5.1.18" evidence="1"/>
<dbReference type="HOGENOM" id="CLU_011226_18_1_1"/>
<dbReference type="SUPFAM" id="SSF52833">
    <property type="entry name" value="Thioredoxin-like"/>
    <property type="match status" value="1"/>
</dbReference>
<dbReference type="InterPro" id="IPR045074">
    <property type="entry name" value="GST_C_Tau"/>
</dbReference>
<dbReference type="FunFam" id="1.20.1050.10:FF:000012">
    <property type="entry name" value="Tau class glutathione S-transferase"/>
    <property type="match status" value="1"/>
</dbReference>
<dbReference type="SFLD" id="SFLDG00358">
    <property type="entry name" value="Main_(cytGST)"/>
    <property type="match status" value="1"/>
</dbReference>
<dbReference type="GO" id="GO:0004364">
    <property type="term" value="F:glutathione transferase activity"/>
    <property type="evidence" value="ECO:0000318"/>
    <property type="project" value="GO_Central"/>
</dbReference>
<dbReference type="Gene3D" id="3.40.30.10">
    <property type="entry name" value="Glutaredoxin"/>
    <property type="match status" value="1"/>
</dbReference>